<name>A0A6G8QFL1_9ACTN</name>
<dbReference type="Pfam" id="PF04203">
    <property type="entry name" value="Sortase"/>
    <property type="match status" value="1"/>
</dbReference>
<dbReference type="AlphaFoldDB" id="A0A6G8QFL1"/>
<feature type="compositionally biased region" description="Basic and acidic residues" evidence="3">
    <location>
        <begin position="23"/>
        <end position="33"/>
    </location>
</feature>
<dbReference type="InterPro" id="IPR042003">
    <property type="entry name" value="Sortase_E"/>
</dbReference>
<accession>A0A6G8QFL1</accession>
<evidence type="ECO:0000313" key="5">
    <source>
        <dbReference type="Proteomes" id="UP000501452"/>
    </source>
</evidence>
<gene>
    <name evidence="4" type="ORF">GBA63_19205</name>
</gene>
<evidence type="ECO:0000313" key="4">
    <source>
        <dbReference type="EMBL" id="QIN85285.1"/>
    </source>
</evidence>
<dbReference type="CDD" id="cd05830">
    <property type="entry name" value="Sortase_E"/>
    <property type="match status" value="1"/>
</dbReference>
<protein>
    <submittedName>
        <fullName evidence="4">Sortase</fullName>
    </submittedName>
</protein>
<feature type="region of interest" description="Disordered" evidence="3">
    <location>
        <begin position="1"/>
        <end position="33"/>
    </location>
</feature>
<proteinExistence type="predicted"/>
<evidence type="ECO:0000256" key="1">
    <source>
        <dbReference type="ARBA" id="ARBA00022801"/>
    </source>
</evidence>
<keyword evidence="5" id="KW-1185">Reference proteome</keyword>
<keyword evidence="1" id="KW-0378">Hydrolase</keyword>
<sequence length="175" mass="19405">MTEEAKDQQVAPEVGTGGDAENEGNKLEPAKDKTLRLTVPKMAEIKNDEIPTGKGTNEALLRDNAAIRLPYTGFPWQEEANIYIAGHRIGFPGTNSDLAFYDLDKVGNGDKVYVEDSDGRRYTYEVFEKKIVEPTDLSVLKRVEGKNILTLQTCTLPDYTKRLIVKAELKGIEGA</sequence>
<evidence type="ECO:0000256" key="2">
    <source>
        <dbReference type="PIRSR" id="PIRSR605754-1"/>
    </source>
</evidence>
<feature type="active site" description="Proton donor/acceptor" evidence="2">
    <location>
        <position position="87"/>
    </location>
</feature>
<organism evidence="4 5">
    <name type="scientific">Rubrobacter tropicus</name>
    <dbReference type="NCBI Taxonomy" id="2653851"/>
    <lineage>
        <taxon>Bacteria</taxon>
        <taxon>Bacillati</taxon>
        <taxon>Actinomycetota</taxon>
        <taxon>Rubrobacteria</taxon>
        <taxon>Rubrobacterales</taxon>
        <taxon>Rubrobacteraceae</taxon>
        <taxon>Rubrobacter</taxon>
    </lineage>
</organism>
<dbReference type="GO" id="GO:0016787">
    <property type="term" value="F:hydrolase activity"/>
    <property type="evidence" value="ECO:0007669"/>
    <property type="project" value="UniProtKB-KW"/>
</dbReference>
<dbReference type="InterPro" id="IPR023365">
    <property type="entry name" value="Sortase_dom-sf"/>
</dbReference>
<dbReference type="EMBL" id="CP045119">
    <property type="protein sequence ID" value="QIN85285.1"/>
    <property type="molecule type" value="Genomic_DNA"/>
</dbReference>
<dbReference type="KEGG" id="rub:GBA63_19205"/>
<evidence type="ECO:0000256" key="3">
    <source>
        <dbReference type="SAM" id="MobiDB-lite"/>
    </source>
</evidence>
<dbReference type="SUPFAM" id="SSF63817">
    <property type="entry name" value="Sortase"/>
    <property type="match status" value="1"/>
</dbReference>
<dbReference type="Proteomes" id="UP000501452">
    <property type="component" value="Chromosome"/>
</dbReference>
<feature type="active site" description="Acyl-thioester intermediate" evidence="2">
    <location>
        <position position="154"/>
    </location>
</feature>
<reference evidence="4 5" key="1">
    <citation type="submission" date="2019-10" db="EMBL/GenBank/DDBJ databases">
        <title>Rubrobacter sp nov SCSIO 52090 isolated from a deep-sea sediment in the South China Sea.</title>
        <authorList>
            <person name="Chen R.W."/>
        </authorList>
    </citation>
    <scope>NUCLEOTIDE SEQUENCE [LARGE SCALE GENOMIC DNA]</scope>
    <source>
        <strain evidence="4 5">SCSIO 52909</strain>
    </source>
</reference>
<dbReference type="InterPro" id="IPR005754">
    <property type="entry name" value="Sortase"/>
</dbReference>
<dbReference type="Gene3D" id="2.40.260.10">
    <property type="entry name" value="Sortase"/>
    <property type="match status" value="1"/>
</dbReference>
<dbReference type="NCBIfam" id="TIGR01076">
    <property type="entry name" value="sortase_fam"/>
    <property type="match status" value="1"/>
</dbReference>